<reference evidence="2 3" key="1">
    <citation type="submission" date="2015-05" db="EMBL/GenBank/DDBJ databases">
        <title>Draft genome sequence of Microvirga vignae strain BR3299, a novel nitrogen fixing bacteria isolated from Brazil semi-aired region.</title>
        <authorList>
            <person name="Zilli J.E."/>
            <person name="Passos S.R."/>
            <person name="Leite J."/>
            <person name="Baldani J.I."/>
            <person name="Xavier G.R."/>
            <person name="Rumjaneck N.G."/>
            <person name="Simoes-Araujo J.L."/>
        </authorList>
    </citation>
    <scope>NUCLEOTIDE SEQUENCE [LARGE SCALE GENOMIC DNA]</scope>
    <source>
        <strain evidence="2 3">BR3299</strain>
    </source>
</reference>
<keyword evidence="3" id="KW-1185">Reference proteome</keyword>
<proteinExistence type="predicted"/>
<dbReference type="SUPFAM" id="SSF52499">
    <property type="entry name" value="Isochorismatase-like hydrolases"/>
    <property type="match status" value="1"/>
</dbReference>
<dbReference type="AlphaFoldDB" id="A0A0H1RBJ0"/>
<gene>
    <name evidence="2" type="ORF">AA309_12715</name>
</gene>
<dbReference type="OrthoDB" id="9789777at2"/>
<dbReference type="RefSeq" id="WP_047189393.1">
    <property type="nucleotide sequence ID" value="NZ_LCYG01000032.1"/>
</dbReference>
<dbReference type="InterPro" id="IPR053152">
    <property type="entry name" value="Hydrolase_YcaC-like"/>
</dbReference>
<dbReference type="PATRIC" id="fig|1225564.3.peg.3366"/>
<evidence type="ECO:0000313" key="3">
    <source>
        <dbReference type="Proteomes" id="UP000035489"/>
    </source>
</evidence>
<dbReference type="InterPro" id="IPR000868">
    <property type="entry name" value="Isochorismatase-like_dom"/>
</dbReference>
<feature type="domain" description="Isochorismatase-like" evidence="1">
    <location>
        <begin position="12"/>
        <end position="166"/>
    </location>
</feature>
<evidence type="ECO:0000313" key="2">
    <source>
        <dbReference type="EMBL" id="KLK92573.1"/>
    </source>
</evidence>
<dbReference type="PANTHER" id="PTHR43559">
    <property type="entry name" value="HYDROLASE YCAC-RELATED"/>
    <property type="match status" value="1"/>
</dbReference>
<dbReference type="Pfam" id="PF00857">
    <property type="entry name" value="Isochorismatase"/>
    <property type="match status" value="1"/>
</dbReference>
<dbReference type="Gene3D" id="3.40.50.850">
    <property type="entry name" value="Isochorismatase-like"/>
    <property type="match status" value="1"/>
</dbReference>
<dbReference type="PANTHER" id="PTHR43559:SF3">
    <property type="entry name" value="HYDROLASE YCAC-RELATED"/>
    <property type="match status" value="1"/>
</dbReference>
<comment type="caution">
    <text evidence="2">The sequence shown here is derived from an EMBL/GenBank/DDBJ whole genome shotgun (WGS) entry which is preliminary data.</text>
</comment>
<dbReference type="Proteomes" id="UP000035489">
    <property type="component" value="Unassembled WGS sequence"/>
</dbReference>
<protein>
    <submittedName>
        <fullName evidence="2">Isochorismatase</fullName>
    </submittedName>
</protein>
<evidence type="ECO:0000259" key="1">
    <source>
        <dbReference type="Pfam" id="PF00857"/>
    </source>
</evidence>
<dbReference type="STRING" id="1225564.AA309_12715"/>
<sequence length="192" mass="20580">MHKNVFTPENAAMLLIDHQTGTTSWTHSHDVEEVKKNALQLAKIATAVDMPLVLTSSMEDQAQGPLLPEFETIAPKAFADRIKRAGIVNAMHDENFNGAVKATGRRKVVVAGITTEVCVVFPVLQLPDEGYEVQVVTDASASFTKMGDDAALRRMEQAGAVITSTPQIISELAADWTTPRGHALASLMGLGG</sequence>
<organism evidence="2 3">
    <name type="scientific">Microvirga vignae</name>
    <dbReference type="NCBI Taxonomy" id="1225564"/>
    <lineage>
        <taxon>Bacteria</taxon>
        <taxon>Pseudomonadati</taxon>
        <taxon>Pseudomonadota</taxon>
        <taxon>Alphaproteobacteria</taxon>
        <taxon>Hyphomicrobiales</taxon>
        <taxon>Methylobacteriaceae</taxon>
        <taxon>Microvirga</taxon>
    </lineage>
</organism>
<dbReference type="EMBL" id="LCYG01000032">
    <property type="protein sequence ID" value="KLK92573.1"/>
    <property type="molecule type" value="Genomic_DNA"/>
</dbReference>
<name>A0A0H1RBJ0_9HYPH</name>
<accession>A0A0H1RBJ0</accession>
<dbReference type="InterPro" id="IPR036380">
    <property type="entry name" value="Isochorismatase-like_sf"/>
</dbReference>